<protein>
    <submittedName>
        <fullName evidence="1">Uncharacterized protein</fullName>
    </submittedName>
</protein>
<name>A0A8X6W7B9_TRICX</name>
<comment type="caution">
    <text evidence="1">The sequence shown here is derived from an EMBL/GenBank/DDBJ whole genome shotgun (WGS) entry which is preliminary data.</text>
</comment>
<dbReference type="EMBL" id="BMAU01021389">
    <property type="protein sequence ID" value="GFY29647.1"/>
    <property type="molecule type" value="Genomic_DNA"/>
</dbReference>
<dbReference type="AlphaFoldDB" id="A0A8X6W7B9"/>
<evidence type="ECO:0000313" key="1">
    <source>
        <dbReference type="EMBL" id="GFY29647.1"/>
    </source>
</evidence>
<proteinExistence type="predicted"/>
<dbReference type="Proteomes" id="UP000887159">
    <property type="component" value="Unassembled WGS sequence"/>
</dbReference>
<keyword evidence="2" id="KW-1185">Reference proteome</keyword>
<gene>
    <name evidence="1" type="ORF">TNCV_1812271</name>
</gene>
<reference evidence="1" key="1">
    <citation type="submission" date="2020-08" db="EMBL/GenBank/DDBJ databases">
        <title>Multicomponent nature underlies the extraordinary mechanical properties of spider dragline silk.</title>
        <authorList>
            <person name="Kono N."/>
            <person name="Nakamura H."/>
            <person name="Mori M."/>
            <person name="Yoshida Y."/>
            <person name="Ohtoshi R."/>
            <person name="Malay A.D."/>
            <person name="Moran D.A.P."/>
            <person name="Tomita M."/>
            <person name="Numata K."/>
            <person name="Arakawa K."/>
        </authorList>
    </citation>
    <scope>NUCLEOTIDE SEQUENCE</scope>
</reference>
<accession>A0A8X6W7B9</accession>
<sequence>MHGLLLGFRGEVRNPSLIVLDNPIEELVAVIHPPGTQFFNQLVLSDNLRQQESRYLWKLAAELHNREATVLHHAMSHKLNKVNLDERLRSSSWTP</sequence>
<organism evidence="1 2">
    <name type="scientific">Trichonephila clavipes</name>
    <name type="common">Golden silk orbweaver</name>
    <name type="synonym">Nephila clavipes</name>
    <dbReference type="NCBI Taxonomy" id="2585209"/>
    <lineage>
        <taxon>Eukaryota</taxon>
        <taxon>Metazoa</taxon>
        <taxon>Ecdysozoa</taxon>
        <taxon>Arthropoda</taxon>
        <taxon>Chelicerata</taxon>
        <taxon>Arachnida</taxon>
        <taxon>Araneae</taxon>
        <taxon>Araneomorphae</taxon>
        <taxon>Entelegynae</taxon>
        <taxon>Araneoidea</taxon>
        <taxon>Nephilidae</taxon>
        <taxon>Trichonephila</taxon>
    </lineage>
</organism>
<evidence type="ECO:0000313" key="2">
    <source>
        <dbReference type="Proteomes" id="UP000887159"/>
    </source>
</evidence>